<evidence type="ECO:0000313" key="1">
    <source>
        <dbReference type="EMBL" id="SFP05952.1"/>
    </source>
</evidence>
<dbReference type="Proteomes" id="UP000198784">
    <property type="component" value="Unassembled WGS sequence"/>
</dbReference>
<proteinExistence type="predicted"/>
<organism evidence="1 2">
    <name type="scientific">Pseudomonas borbori</name>
    <dbReference type="NCBI Taxonomy" id="289003"/>
    <lineage>
        <taxon>Bacteria</taxon>
        <taxon>Pseudomonadati</taxon>
        <taxon>Pseudomonadota</taxon>
        <taxon>Gammaproteobacteria</taxon>
        <taxon>Pseudomonadales</taxon>
        <taxon>Pseudomonadaceae</taxon>
        <taxon>Pseudomonas</taxon>
    </lineage>
</organism>
<name>A0A1I5M8N3_9PSED</name>
<gene>
    <name evidence="1" type="ORF">SAMN05216190_104147</name>
</gene>
<keyword evidence="2" id="KW-1185">Reference proteome</keyword>
<accession>A0A1I5M8N3</accession>
<dbReference type="AlphaFoldDB" id="A0A1I5M8N3"/>
<dbReference type="EMBL" id="FOWX01000004">
    <property type="protein sequence ID" value="SFP05952.1"/>
    <property type="molecule type" value="Genomic_DNA"/>
</dbReference>
<dbReference type="RefSeq" id="WP_090498238.1">
    <property type="nucleotide sequence ID" value="NZ_FOWX01000004.1"/>
</dbReference>
<dbReference type="STRING" id="289003.SAMN05216190_104147"/>
<reference evidence="2" key="1">
    <citation type="submission" date="2016-10" db="EMBL/GenBank/DDBJ databases">
        <authorList>
            <person name="Varghese N."/>
            <person name="Submissions S."/>
        </authorList>
    </citation>
    <scope>NUCLEOTIDE SEQUENCE [LARGE SCALE GENOMIC DNA]</scope>
    <source>
        <strain evidence="2">DSM 17834</strain>
    </source>
</reference>
<sequence>MCDLNRSALQKYTDMAVEKPEIDTLIDAAGQAGVAMSKLGVHLILGAIVSPAVRFCLVA</sequence>
<evidence type="ECO:0000313" key="2">
    <source>
        <dbReference type="Proteomes" id="UP000198784"/>
    </source>
</evidence>
<protein>
    <submittedName>
        <fullName evidence="1">Uncharacterized protein</fullName>
    </submittedName>
</protein>